<dbReference type="GO" id="GO:0008270">
    <property type="term" value="F:zinc ion binding"/>
    <property type="evidence" value="ECO:0007669"/>
    <property type="project" value="InterPro"/>
</dbReference>
<dbReference type="CDD" id="cd12148">
    <property type="entry name" value="fungal_TF_MHR"/>
    <property type="match status" value="1"/>
</dbReference>
<sequence length="448" mass="51115">MMLATSIQCHDPFIVLSYMLLARFLMLQRQAKESWLSFASAIREAEILGLHRLGPAPDERSQAESREAAMRQNIWMHLYFEASFHSLIIGQTPLIHDSFCDTAPPKRLLPANLDPTHFDLAAILRIRYDLSRIVNKALHIFLSDQHDMDSDALFRLDHELQTFRDSLPSPYSMDDDHTRFTSTRSVHAKDDDDSFRKIALHRFVLISLHLPHLRRGSAEPGFERSRQAAIQAAVADFQARQELRQRLEWPDHLATDRFVGGRFPYFHATSTLGICLLSEPNVERVHQLVSLLDEFLQFAQLHQQQQGVDPNRCVRQEMGIVSLIRARIKRKLDTDRSGRGHHNDWLQSPFQSLTTLSQRQTTGGHVDLEPFTANTALDSAQKTRSSTSDAPLPLESDVQNGTAQLTQASHPELGEDMYDWWSWLVLSLHPSDLTSNFSTTDTATDQHT</sequence>
<dbReference type="AlphaFoldDB" id="A0A0F7S3F8"/>
<keyword evidence="2" id="KW-0539">Nucleus</keyword>
<dbReference type="InterPro" id="IPR007219">
    <property type="entry name" value="XnlR_reg_dom"/>
</dbReference>
<feature type="region of interest" description="Disordered" evidence="3">
    <location>
        <begin position="356"/>
        <end position="398"/>
    </location>
</feature>
<name>A0A0F7S3F8_9BASI</name>
<dbReference type="SMART" id="SM00906">
    <property type="entry name" value="Fungal_trans"/>
    <property type="match status" value="1"/>
</dbReference>
<dbReference type="Proteomes" id="UP000242770">
    <property type="component" value="Unassembled WGS sequence"/>
</dbReference>
<comment type="subcellular location">
    <subcellularLocation>
        <location evidence="1">Nucleus</location>
    </subcellularLocation>
</comment>
<feature type="compositionally biased region" description="Polar residues" evidence="3">
    <location>
        <begin position="372"/>
        <end position="389"/>
    </location>
</feature>
<dbReference type="InterPro" id="IPR050613">
    <property type="entry name" value="Sec_Metabolite_Reg"/>
</dbReference>
<proteinExistence type="predicted"/>
<dbReference type="EMBL" id="CCFA01001702">
    <property type="protein sequence ID" value="CDW97407.1"/>
    <property type="molecule type" value="Genomic_DNA"/>
</dbReference>
<dbReference type="STRING" id="49012.A0A0F7S3F8"/>
<accession>A0A0F7S3F8</accession>
<evidence type="ECO:0000256" key="1">
    <source>
        <dbReference type="ARBA" id="ARBA00004123"/>
    </source>
</evidence>
<dbReference type="GO" id="GO:0006351">
    <property type="term" value="P:DNA-templated transcription"/>
    <property type="evidence" value="ECO:0007669"/>
    <property type="project" value="InterPro"/>
</dbReference>
<evidence type="ECO:0000313" key="5">
    <source>
        <dbReference type="EMBL" id="CDW97407.1"/>
    </source>
</evidence>
<feature type="domain" description="Xylanolytic transcriptional activator regulatory" evidence="4">
    <location>
        <begin position="34"/>
        <end position="111"/>
    </location>
</feature>
<dbReference type="PANTHER" id="PTHR31001:SF87">
    <property type="entry name" value="COL-21"/>
    <property type="match status" value="1"/>
</dbReference>
<gene>
    <name evidence="5" type="primary">SSCI30910.1</name>
</gene>
<keyword evidence="6" id="KW-1185">Reference proteome</keyword>
<reference evidence="6" key="1">
    <citation type="submission" date="2014-06" db="EMBL/GenBank/DDBJ databases">
        <authorList>
            <person name="Berkman P.J."/>
        </authorList>
    </citation>
    <scope>NUCLEOTIDE SEQUENCE [LARGE SCALE GENOMIC DNA]</scope>
</reference>
<evidence type="ECO:0000256" key="2">
    <source>
        <dbReference type="ARBA" id="ARBA00023242"/>
    </source>
</evidence>
<evidence type="ECO:0000313" key="6">
    <source>
        <dbReference type="Proteomes" id="UP000242770"/>
    </source>
</evidence>
<organism evidence="5 6">
    <name type="scientific">Sporisorium scitamineum</name>
    <dbReference type="NCBI Taxonomy" id="49012"/>
    <lineage>
        <taxon>Eukaryota</taxon>
        <taxon>Fungi</taxon>
        <taxon>Dikarya</taxon>
        <taxon>Basidiomycota</taxon>
        <taxon>Ustilaginomycotina</taxon>
        <taxon>Ustilaginomycetes</taxon>
        <taxon>Ustilaginales</taxon>
        <taxon>Ustilaginaceae</taxon>
        <taxon>Sporisorium</taxon>
    </lineage>
</organism>
<dbReference type="PANTHER" id="PTHR31001">
    <property type="entry name" value="UNCHARACTERIZED TRANSCRIPTIONAL REGULATORY PROTEIN"/>
    <property type="match status" value="1"/>
</dbReference>
<protein>
    <recommendedName>
        <fullName evidence="4">Xylanolytic transcriptional activator regulatory domain-containing protein</fullName>
    </recommendedName>
</protein>
<evidence type="ECO:0000256" key="3">
    <source>
        <dbReference type="SAM" id="MobiDB-lite"/>
    </source>
</evidence>
<dbReference type="GO" id="GO:0003677">
    <property type="term" value="F:DNA binding"/>
    <property type="evidence" value="ECO:0007669"/>
    <property type="project" value="InterPro"/>
</dbReference>
<evidence type="ECO:0000259" key="4">
    <source>
        <dbReference type="SMART" id="SM00906"/>
    </source>
</evidence>
<dbReference type="GO" id="GO:0005634">
    <property type="term" value="C:nucleus"/>
    <property type="evidence" value="ECO:0007669"/>
    <property type="project" value="UniProtKB-SubCell"/>
</dbReference>